<feature type="region of interest" description="Disordered" evidence="1">
    <location>
        <begin position="42"/>
        <end position="62"/>
    </location>
</feature>
<dbReference type="AlphaFoldDB" id="A0A165QD18"/>
<keyword evidence="3" id="KW-1185">Reference proteome</keyword>
<accession>A0A165QD18</accession>
<dbReference type="EMBL" id="KV425883">
    <property type="protein sequence ID" value="KZW03431.1"/>
    <property type="molecule type" value="Genomic_DNA"/>
</dbReference>
<evidence type="ECO:0000313" key="3">
    <source>
        <dbReference type="Proteomes" id="UP000077266"/>
    </source>
</evidence>
<gene>
    <name evidence="2" type="ORF">EXIGLDRAFT_151609</name>
</gene>
<protein>
    <submittedName>
        <fullName evidence="2">Uncharacterized protein</fullName>
    </submittedName>
</protein>
<organism evidence="2 3">
    <name type="scientific">Exidia glandulosa HHB12029</name>
    <dbReference type="NCBI Taxonomy" id="1314781"/>
    <lineage>
        <taxon>Eukaryota</taxon>
        <taxon>Fungi</taxon>
        <taxon>Dikarya</taxon>
        <taxon>Basidiomycota</taxon>
        <taxon>Agaricomycotina</taxon>
        <taxon>Agaricomycetes</taxon>
        <taxon>Auriculariales</taxon>
        <taxon>Exidiaceae</taxon>
        <taxon>Exidia</taxon>
    </lineage>
</organism>
<reference evidence="2 3" key="1">
    <citation type="journal article" date="2016" name="Mol. Biol. Evol.">
        <title>Comparative Genomics of Early-Diverging Mushroom-Forming Fungi Provides Insights into the Origins of Lignocellulose Decay Capabilities.</title>
        <authorList>
            <person name="Nagy L.G."/>
            <person name="Riley R."/>
            <person name="Tritt A."/>
            <person name="Adam C."/>
            <person name="Daum C."/>
            <person name="Floudas D."/>
            <person name="Sun H."/>
            <person name="Yadav J.S."/>
            <person name="Pangilinan J."/>
            <person name="Larsson K.H."/>
            <person name="Matsuura K."/>
            <person name="Barry K."/>
            <person name="Labutti K."/>
            <person name="Kuo R."/>
            <person name="Ohm R.A."/>
            <person name="Bhattacharya S.S."/>
            <person name="Shirouzu T."/>
            <person name="Yoshinaga Y."/>
            <person name="Martin F.M."/>
            <person name="Grigoriev I.V."/>
            <person name="Hibbett D.S."/>
        </authorList>
    </citation>
    <scope>NUCLEOTIDE SEQUENCE [LARGE SCALE GENOMIC DNA]</scope>
    <source>
        <strain evidence="2 3">HHB12029</strain>
    </source>
</reference>
<evidence type="ECO:0000256" key="1">
    <source>
        <dbReference type="SAM" id="MobiDB-lite"/>
    </source>
</evidence>
<proteinExistence type="predicted"/>
<name>A0A165QD18_EXIGL</name>
<dbReference type="InParanoid" id="A0A165QD18"/>
<evidence type="ECO:0000313" key="2">
    <source>
        <dbReference type="EMBL" id="KZW03431.1"/>
    </source>
</evidence>
<feature type="compositionally biased region" description="Low complexity" evidence="1">
    <location>
        <begin position="47"/>
        <end position="56"/>
    </location>
</feature>
<sequence>MLRCRWSSNPQTRMHHTSMPRVTWMDTLRRYRATLVIRMLRTHTRATSPPTTSSSPIGQEPRTRKQQLSLFLLLDLPSFSLRRLIQPGGAIIISSTSRDLRHPLCCTRTTI</sequence>
<dbReference type="Proteomes" id="UP000077266">
    <property type="component" value="Unassembled WGS sequence"/>
</dbReference>